<dbReference type="PANTHER" id="PTHR30589:SF0">
    <property type="entry name" value="PHOSPHATIDYLGLYCEROL--PROLIPOPROTEIN DIACYLGLYCERYL TRANSFERASE"/>
    <property type="match status" value="1"/>
</dbReference>
<keyword evidence="9" id="KW-1185">Reference proteome</keyword>
<dbReference type="EMBL" id="CP042430">
    <property type="protein sequence ID" value="QEC48969.1"/>
    <property type="molecule type" value="Genomic_DNA"/>
</dbReference>
<dbReference type="GO" id="GO:0008961">
    <property type="term" value="F:phosphatidylglycerol-prolipoprotein diacylglyceryl transferase activity"/>
    <property type="evidence" value="ECO:0007669"/>
    <property type="project" value="InterPro"/>
</dbReference>
<dbReference type="InterPro" id="IPR001640">
    <property type="entry name" value="Lgt"/>
</dbReference>
<dbReference type="Proteomes" id="UP000321805">
    <property type="component" value="Chromosome"/>
</dbReference>
<keyword evidence="3 8" id="KW-0808">Transferase</keyword>
<feature type="transmembrane region" description="Helical" evidence="7">
    <location>
        <begin position="31"/>
        <end position="51"/>
    </location>
</feature>
<name>A0A5B8U747_9ACTN</name>
<dbReference type="Pfam" id="PF01790">
    <property type="entry name" value="LGT"/>
    <property type="match status" value="1"/>
</dbReference>
<evidence type="ECO:0000256" key="7">
    <source>
        <dbReference type="SAM" id="Phobius"/>
    </source>
</evidence>
<accession>A0A5B8U747</accession>
<reference evidence="8 9" key="1">
    <citation type="journal article" date="2018" name="J. Microbiol.">
        <title>Baekduia soli gen. nov., sp. nov., a novel bacterium isolated from the soil of Baekdu Mountain and proposal of a novel family name, Baekduiaceae fam. nov.</title>
        <authorList>
            <person name="An D.S."/>
            <person name="Siddiqi M.Z."/>
            <person name="Kim K.H."/>
            <person name="Yu H.S."/>
            <person name="Im W.T."/>
        </authorList>
    </citation>
    <scope>NUCLEOTIDE SEQUENCE [LARGE SCALE GENOMIC DNA]</scope>
    <source>
        <strain evidence="8 9">BR7-21</strain>
    </source>
</reference>
<dbReference type="AlphaFoldDB" id="A0A5B8U747"/>
<feature type="transmembrane region" description="Helical" evidence="7">
    <location>
        <begin position="213"/>
        <end position="235"/>
    </location>
</feature>
<keyword evidence="6 7" id="KW-0472">Membrane</keyword>
<evidence type="ECO:0000256" key="3">
    <source>
        <dbReference type="ARBA" id="ARBA00022679"/>
    </source>
</evidence>
<evidence type="ECO:0000256" key="4">
    <source>
        <dbReference type="ARBA" id="ARBA00022692"/>
    </source>
</evidence>
<evidence type="ECO:0000256" key="1">
    <source>
        <dbReference type="ARBA" id="ARBA00007150"/>
    </source>
</evidence>
<dbReference type="KEGG" id="bsol:FSW04_16240"/>
<keyword evidence="5 7" id="KW-1133">Transmembrane helix</keyword>
<evidence type="ECO:0000256" key="6">
    <source>
        <dbReference type="ARBA" id="ARBA00023136"/>
    </source>
</evidence>
<comment type="similarity">
    <text evidence="1">Belongs to the Lgt family.</text>
</comment>
<dbReference type="RefSeq" id="WP_146921100.1">
    <property type="nucleotide sequence ID" value="NZ_CP042430.1"/>
</dbReference>
<dbReference type="OrthoDB" id="871140at2"/>
<gene>
    <name evidence="8" type="primary">lgt</name>
    <name evidence="8" type="ORF">FSW04_16240</name>
</gene>
<evidence type="ECO:0000256" key="2">
    <source>
        <dbReference type="ARBA" id="ARBA00022475"/>
    </source>
</evidence>
<keyword evidence="8" id="KW-0449">Lipoprotein</keyword>
<proteinExistence type="inferred from homology"/>
<dbReference type="GO" id="GO:0042158">
    <property type="term" value="P:lipoprotein biosynthetic process"/>
    <property type="evidence" value="ECO:0007669"/>
    <property type="project" value="InterPro"/>
</dbReference>
<protein>
    <submittedName>
        <fullName evidence="8">Prolipoprotein diacylglyceryl transferase</fullName>
    </submittedName>
</protein>
<dbReference type="PANTHER" id="PTHR30589">
    <property type="entry name" value="PROLIPOPROTEIN DIACYLGLYCERYL TRANSFERASE"/>
    <property type="match status" value="1"/>
</dbReference>
<organism evidence="8 9">
    <name type="scientific">Baekduia soli</name>
    <dbReference type="NCBI Taxonomy" id="496014"/>
    <lineage>
        <taxon>Bacteria</taxon>
        <taxon>Bacillati</taxon>
        <taxon>Actinomycetota</taxon>
        <taxon>Thermoleophilia</taxon>
        <taxon>Solirubrobacterales</taxon>
        <taxon>Baekduiaceae</taxon>
        <taxon>Baekduia</taxon>
    </lineage>
</organism>
<feature type="transmembrane region" description="Helical" evidence="7">
    <location>
        <begin position="6"/>
        <end position="24"/>
    </location>
</feature>
<keyword evidence="2" id="KW-1003">Cell membrane</keyword>
<evidence type="ECO:0000313" key="8">
    <source>
        <dbReference type="EMBL" id="QEC48969.1"/>
    </source>
</evidence>
<dbReference type="PROSITE" id="PS01311">
    <property type="entry name" value="LGT"/>
    <property type="match status" value="1"/>
</dbReference>
<feature type="transmembrane region" description="Helical" evidence="7">
    <location>
        <begin position="63"/>
        <end position="89"/>
    </location>
</feature>
<evidence type="ECO:0000313" key="9">
    <source>
        <dbReference type="Proteomes" id="UP000321805"/>
    </source>
</evidence>
<sequence length="287" mass="31359">MRTGWAYVVGVLAAVRLTSWLWQGRGGRRDVVLDVALFAFPAGLVGGRLYFLATSWNEVPHHWWGPLAIWHGGLGIWGGIAGGTAMGIWRLRRAHVPVKSFMDCAAPGLLVAQAIGRVGNYFNQELFGGPTTLPWALRIDPAHRPDGYARFATFHPTFLYELLFDLALAAALVLVLRARRVNPPGVFALYVAGYSGFRIFEETLRIDPSHHILGLRLNFFVSTALCITGMCWFAWTQRSRAAKLAGRTGALVAVGWAACSLAACGAHHAKPVRAPEPRPVSQPTVQP</sequence>
<keyword evidence="4 7" id="KW-0812">Transmembrane</keyword>
<dbReference type="NCBIfam" id="TIGR00544">
    <property type="entry name" value="lgt"/>
    <property type="match status" value="1"/>
</dbReference>
<evidence type="ECO:0000256" key="5">
    <source>
        <dbReference type="ARBA" id="ARBA00022989"/>
    </source>
</evidence>
<dbReference type="GO" id="GO:0005886">
    <property type="term" value="C:plasma membrane"/>
    <property type="evidence" value="ECO:0007669"/>
    <property type="project" value="InterPro"/>
</dbReference>
<feature type="transmembrane region" description="Helical" evidence="7">
    <location>
        <begin position="158"/>
        <end position="178"/>
    </location>
</feature>